<organism evidence="2">
    <name type="scientific">Fagus sylvatica</name>
    <name type="common">Beechnut</name>
    <dbReference type="NCBI Taxonomy" id="28930"/>
    <lineage>
        <taxon>Eukaryota</taxon>
        <taxon>Viridiplantae</taxon>
        <taxon>Streptophyta</taxon>
        <taxon>Embryophyta</taxon>
        <taxon>Tracheophyta</taxon>
        <taxon>Spermatophyta</taxon>
        <taxon>Magnoliopsida</taxon>
        <taxon>eudicotyledons</taxon>
        <taxon>Gunneridae</taxon>
        <taxon>Pentapetalae</taxon>
        <taxon>rosids</taxon>
        <taxon>fabids</taxon>
        <taxon>Fagales</taxon>
        <taxon>Fagaceae</taxon>
        <taxon>Fagus</taxon>
    </lineage>
</organism>
<dbReference type="InterPro" id="IPR026960">
    <property type="entry name" value="RVT-Znf"/>
</dbReference>
<name>A0A2N9EXE7_FAGSY</name>
<sequence>MGSEREALWRRVVDVKYGSLWGGWCSKEVKDPYGMSLWKNIRKEWKSFSKHLYMEVGNGVRIRFWHDHWCGEEPLKVTFPELFSIARDKEASIADLMSFGTWVLHWDLSFNRNVHDWKLESLTSFMDIHLCYIPSRGTGKDDHRCWERPSNKNFVVKRYYRSLSPPHSTLFLWKIIWKTKVPPRVTFFLWTATLGKVLTIDNLRKQGLILLDWCCMCKRSGESVDHLFLHCSVAMELWSLVFGMQWVMPRTVLDLFGAWLGKMGQHGSILVWKMVPHCLVWCLWREWNAWHFDDSERNHFWA</sequence>
<dbReference type="AlphaFoldDB" id="A0A2N9EXE7"/>
<accession>A0A2N9EXE7</accession>
<dbReference type="Pfam" id="PF13966">
    <property type="entry name" value="zf-RVT"/>
    <property type="match status" value="1"/>
</dbReference>
<dbReference type="PANTHER" id="PTHR36617:SF16">
    <property type="entry name" value="OS04G0516500 PROTEIN"/>
    <property type="match status" value="1"/>
</dbReference>
<feature type="domain" description="Reverse transcriptase zinc-binding" evidence="1">
    <location>
        <begin position="154"/>
        <end position="238"/>
    </location>
</feature>
<protein>
    <recommendedName>
        <fullName evidence="1">Reverse transcriptase zinc-binding domain-containing protein</fullName>
    </recommendedName>
</protein>
<proteinExistence type="predicted"/>
<evidence type="ECO:0000259" key="1">
    <source>
        <dbReference type="Pfam" id="PF13966"/>
    </source>
</evidence>
<gene>
    <name evidence="2" type="ORF">FSB_LOCUS11298</name>
</gene>
<reference evidence="2" key="1">
    <citation type="submission" date="2018-02" db="EMBL/GenBank/DDBJ databases">
        <authorList>
            <person name="Cohen D.B."/>
            <person name="Kent A.D."/>
        </authorList>
    </citation>
    <scope>NUCLEOTIDE SEQUENCE</scope>
</reference>
<evidence type="ECO:0000313" key="2">
    <source>
        <dbReference type="EMBL" id="SPC83416.1"/>
    </source>
</evidence>
<dbReference type="PANTHER" id="PTHR36617">
    <property type="entry name" value="PROTEIN, PUTATIVE-RELATED"/>
    <property type="match status" value="1"/>
</dbReference>
<dbReference type="EMBL" id="OIVN01000645">
    <property type="protein sequence ID" value="SPC83416.1"/>
    <property type="molecule type" value="Genomic_DNA"/>
</dbReference>